<dbReference type="AlphaFoldDB" id="A0A2U2EKN7"/>
<protein>
    <submittedName>
        <fullName evidence="1">Uncharacterized protein</fullName>
    </submittedName>
</protein>
<reference evidence="1 2" key="1">
    <citation type="submission" date="2014-09" db="EMBL/GenBank/DDBJ databases">
        <title>Butyrate-producing bacteria isolated from human gut.</title>
        <authorList>
            <person name="Zhang Q."/>
            <person name="Zhao L."/>
        </authorList>
    </citation>
    <scope>NUCLEOTIDE SEQUENCE [LARGE SCALE GENOMIC DNA]</scope>
    <source>
        <strain evidence="1 2">R22</strain>
    </source>
</reference>
<dbReference type="Proteomes" id="UP000245905">
    <property type="component" value="Unassembled WGS sequence"/>
</dbReference>
<organism evidence="1 2">
    <name type="scientific">Agathobacter rectalis</name>
    <dbReference type="NCBI Taxonomy" id="39491"/>
    <lineage>
        <taxon>Bacteria</taxon>
        <taxon>Bacillati</taxon>
        <taxon>Bacillota</taxon>
        <taxon>Clostridia</taxon>
        <taxon>Lachnospirales</taxon>
        <taxon>Lachnospiraceae</taxon>
        <taxon>Agathobacter</taxon>
    </lineage>
</organism>
<evidence type="ECO:0000313" key="2">
    <source>
        <dbReference type="Proteomes" id="UP000245905"/>
    </source>
</evidence>
<evidence type="ECO:0000313" key="1">
    <source>
        <dbReference type="EMBL" id="PWE85071.1"/>
    </source>
</evidence>
<proteinExistence type="predicted"/>
<accession>A0A2U2EKN7</accession>
<sequence>MIAIFASIKKIIVQNAKTESCSRGKMCQSLKKYQLVTEKNTADIVVICVNMPEDIKSFIALGAADLI</sequence>
<name>A0A2U2EKN7_9FIRM</name>
<gene>
    <name evidence="1" type="ORF">LD38_00155</name>
</gene>
<comment type="caution">
    <text evidence="1">The sequence shown here is derived from an EMBL/GenBank/DDBJ whole genome shotgun (WGS) entry which is preliminary data.</text>
</comment>
<dbReference type="EMBL" id="JRFS01000001">
    <property type="protein sequence ID" value="PWE85071.1"/>
    <property type="molecule type" value="Genomic_DNA"/>
</dbReference>